<dbReference type="EMBL" id="JAGGJX010000001">
    <property type="protein sequence ID" value="MBP1854135.1"/>
    <property type="molecule type" value="Genomic_DNA"/>
</dbReference>
<evidence type="ECO:0000256" key="8">
    <source>
        <dbReference type="ARBA" id="ARBA00022723"/>
    </source>
</evidence>
<dbReference type="Gene3D" id="3.20.20.70">
    <property type="entry name" value="Aldolase class I"/>
    <property type="match status" value="1"/>
</dbReference>
<evidence type="ECO:0000256" key="2">
    <source>
        <dbReference type="ARBA" id="ARBA00010765"/>
    </source>
</evidence>
<keyword evidence="5 13" id="KW-0808">Transferase</keyword>
<evidence type="ECO:0000256" key="12">
    <source>
        <dbReference type="ARBA" id="ARBA00051157"/>
    </source>
</evidence>
<keyword evidence="4 13" id="KW-0004">4Fe-4S</keyword>
<dbReference type="SMART" id="SM00729">
    <property type="entry name" value="Elp3"/>
    <property type="match status" value="1"/>
</dbReference>
<evidence type="ECO:0000256" key="4">
    <source>
        <dbReference type="ARBA" id="ARBA00022485"/>
    </source>
</evidence>
<evidence type="ECO:0000256" key="13">
    <source>
        <dbReference type="HAMAP-Rule" id="MF_01694"/>
    </source>
</evidence>
<evidence type="ECO:0000256" key="3">
    <source>
        <dbReference type="ARBA" id="ARBA00012236"/>
    </source>
</evidence>
<keyword evidence="7 13" id="KW-0001">2Fe-2S</keyword>
<accession>A0ABS4E876</accession>
<keyword evidence="8 13" id="KW-0479">Metal-binding</keyword>
<comment type="function">
    <text evidence="13">Catalyzes the conversion of dethiobiotin (DTB) to biotin by the insertion of a sulfur atom into dethiobiotin via a radical-based mechanism.</text>
</comment>
<dbReference type="InterPro" id="IPR058240">
    <property type="entry name" value="rSAM_sf"/>
</dbReference>
<protein>
    <recommendedName>
        <fullName evidence="3 13">Biotin synthase</fullName>
        <ecNumber evidence="3 13">2.8.1.6</ecNumber>
    </recommendedName>
</protein>
<comment type="pathway">
    <text evidence="1 13">Cofactor biosynthesis; biotin biosynthesis; biotin from 7,8-diaminononanoate: step 2/2.</text>
</comment>
<reference evidence="15 16" key="1">
    <citation type="submission" date="2021-03" db="EMBL/GenBank/DDBJ databases">
        <title>Genomic Encyclopedia of Type Strains, Phase IV (KMG-IV): sequencing the most valuable type-strain genomes for metagenomic binning, comparative biology and taxonomic classification.</title>
        <authorList>
            <person name="Goeker M."/>
        </authorList>
    </citation>
    <scope>NUCLEOTIDE SEQUENCE [LARGE SCALE GENOMIC DNA]</scope>
    <source>
        <strain evidence="15 16">DSM 1289</strain>
    </source>
</reference>
<feature type="binding site" evidence="13">
    <location>
        <position position="60"/>
    </location>
    <ligand>
        <name>[4Fe-4S] cluster</name>
        <dbReference type="ChEBI" id="CHEBI:49883"/>
        <note>4Fe-4S-S-AdoMet</note>
    </ligand>
</feature>
<dbReference type="SUPFAM" id="SSF102114">
    <property type="entry name" value="Radical SAM enzymes"/>
    <property type="match status" value="1"/>
</dbReference>
<dbReference type="InterPro" id="IPR010722">
    <property type="entry name" value="BATS_dom"/>
</dbReference>
<dbReference type="HAMAP" id="MF_01694">
    <property type="entry name" value="BioB"/>
    <property type="match status" value="1"/>
</dbReference>
<evidence type="ECO:0000256" key="9">
    <source>
        <dbReference type="ARBA" id="ARBA00022756"/>
    </source>
</evidence>
<feature type="binding site" evidence="13">
    <location>
        <position position="64"/>
    </location>
    <ligand>
        <name>[4Fe-4S] cluster</name>
        <dbReference type="ChEBI" id="CHEBI:49883"/>
        <note>4Fe-4S-S-AdoMet</note>
    </ligand>
</feature>
<dbReference type="SFLD" id="SFLDS00029">
    <property type="entry name" value="Radical_SAM"/>
    <property type="match status" value="1"/>
</dbReference>
<comment type="catalytic activity">
    <reaction evidence="12 13">
        <text>(4R,5S)-dethiobiotin + (sulfur carrier)-SH + 2 reduced [2Fe-2S]-[ferredoxin] + 2 S-adenosyl-L-methionine = (sulfur carrier)-H + biotin + 2 5'-deoxyadenosine + 2 L-methionine + 2 oxidized [2Fe-2S]-[ferredoxin]</text>
        <dbReference type="Rhea" id="RHEA:22060"/>
        <dbReference type="Rhea" id="RHEA-COMP:10000"/>
        <dbReference type="Rhea" id="RHEA-COMP:10001"/>
        <dbReference type="Rhea" id="RHEA-COMP:14737"/>
        <dbReference type="Rhea" id="RHEA-COMP:14739"/>
        <dbReference type="ChEBI" id="CHEBI:17319"/>
        <dbReference type="ChEBI" id="CHEBI:29917"/>
        <dbReference type="ChEBI" id="CHEBI:33737"/>
        <dbReference type="ChEBI" id="CHEBI:33738"/>
        <dbReference type="ChEBI" id="CHEBI:57586"/>
        <dbReference type="ChEBI" id="CHEBI:57844"/>
        <dbReference type="ChEBI" id="CHEBI:59789"/>
        <dbReference type="ChEBI" id="CHEBI:64428"/>
        <dbReference type="ChEBI" id="CHEBI:149473"/>
        <dbReference type="EC" id="2.8.1.6"/>
    </reaction>
</comment>
<keyword evidence="6 13" id="KW-0949">S-adenosyl-L-methionine</keyword>
<dbReference type="Proteomes" id="UP000767291">
    <property type="component" value="Unassembled WGS sequence"/>
</dbReference>
<proteinExistence type="inferred from homology"/>
<name>A0ABS4E876_9FIRM</name>
<comment type="cofactor">
    <cofactor evidence="13">
        <name>[2Fe-2S] cluster</name>
        <dbReference type="ChEBI" id="CHEBI:190135"/>
    </cofactor>
    <text evidence="13">Binds 1 [2Fe-2S] cluster. The cluster is coordinated with 3 cysteines and 1 arginine.</text>
</comment>
<dbReference type="PROSITE" id="PS51918">
    <property type="entry name" value="RADICAL_SAM"/>
    <property type="match status" value="1"/>
</dbReference>
<dbReference type="SFLD" id="SFLDG01278">
    <property type="entry name" value="biotin_synthase_like"/>
    <property type="match status" value="1"/>
</dbReference>
<dbReference type="InterPro" id="IPR024177">
    <property type="entry name" value="Biotin_synthase"/>
</dbReference>
<keyword evidence="10 13" id="KW-0408">Iron</keyword>
<dbReference type="Pfam" id="PF04055">
    <property type="entry name" value="Radical_SAM"/>
    <property type="match status" value="1"/>
</dbReference>
<organism evidence="15 16">
    <name type="scientific">Metaclostridioides mangenotii</name>
    <dbReference type="NCBI Taxonomy" id="1540"/>
    <lineage>
        <taxon>Bacteria</taxon>
        <taxon>Bacillati</taxon>
        <taxon>Bacillota</taxon>
        <taxon>Clostridia</taxon>
        <taxon>Peptostreptococcales</taxon>
        <taxon>Peptostreptococcaceae</taxon>
        <taxon>Metaclostridioides</taxon>
    </lineage>
</organism>
<keyword evidence="11 13" id="KW-0411">Iron-sulfur</keyword>
<evidence type="ECO:0000256" key="5">
    <source>
        <dbReference type="ARBA" id="ARBA00022679"/>
    </source>
</evidence>
<evidence type="ECO:0000256" key="11">
    <source>
        <dbReference type="ARBA" id="ARBA00023014"/>
    </source>
</evidence>
<dbReference type="InterPro" id="IPR006638">
    <property type="entry name" value="Elp3/MiaA/NifB-like_rSAM"/>
</dbReference>
<evidence type="ECO:0000256" key="6">
    <source>
        <dbReference type="ARBA" id="ARBA00022691"/>
    </source>
</evidence>
<gene>
    <name evidence="13" type="primary">bioB</name>
    <name evidence="15" type="ORF">J2Z43_000525</name>
</gene>
<dbReference type="GO" id="GO:0004076">
    <property type="term" value="F:biotin synthase activity"/>
    <property type="evidence" value="ECO:0007669"/>
    <property type="project" value="UniProtKB-EC"/>
</dbReference>
<dbReference type="RefSeq" id="WP_209455703.1">
    <property type="nucleotide sequence ID" value="NZ_BAAACS010000017.1"/>
</dbReference>
<dbReference type="SFLD" id="SFLDG01060">
    <property type="entry name" value="BATS_domain_containing"/>
    <property type="match status" value="1"/>
</dbReference>
<feature type="binding site" evidence="13">
    <location>
        <position position="136"/>
    </location>
    <ligand>
        <name>[2Fe-2S] cluster</name>
        <dbReference type="ChEBI" id="CHEBI:190135"/>
    </ligand>
</feature>
<dbReference type="InterPro" id="IPR007197">
    <property type="entry name" value="rSAM"/>
</dbReference>
<sequence>MITNLKKQILYGYKITKQEALKLIDVDLDELCDAANDIRLHFCDNSFDICTIVNGKSGKCSEDCKYCAQSSYYSANIEEYPLLNTKELKREAIYNDENGILRYSVVTSGRNLSDIELSEICISYKEIKRSCEISLCASHGLLTYDQFVKLKSCGVMRYHNNLESSRKYFKNICTTHTYEDKVEAILNAQKSGLEVCSGGIIGLGETMEDRIDMAFELKDLHINSVPINVLNPIKGTPYGDLEVLDYDEVLRLVAIFRFILPNAALRLAGGRGLLSDKGEKAFMSGANAAISGDMLTTSGISIKEDMQIVKNLGFEVKRI</sequence>
<feature type="domain" description="Radical SAM core" evidence="14">
    <location>
        <begin position="42"/>
        <end position="271"/>
    </location>
</feature>
<feature type="binding site" evidence="13">
    <location>
        <position position="104"/>
    </location>
    <ligand>
        <name>[2Fe-2S] cluster</name>
        <dbReference type="ChEBI" id="CHEBI:190135"/>
    </ligand>
</feature>
<comment type="similarity">
    <text evidence="2 13">Belongs to the radical SAM superfamily. Biotin synthase family.</text>
</comment>
<comment type="caution">
    <text evidence="15">The sequence shown here is derived from an EMBL/GenBank/DDBJ whole genome shotgun (WGS) entry which is preliminary data.</text>
</comment>
<comment type="subunit">
    <text evidence="13">Homodimer.</text>
</comment>
<keyword evidence="9 13" id="KW-0093">Biotin biosynthesis</keyword>
<evidence type="ECO:0000256" key="10">
    <source>
        <dbReference type="ARBA" id="ARBA00023004"/>
    </source>
</evidence>
<keyword evidence="16" id="KW-1185">Reference proteome</keyword>
<dbReference type="InterPro" id="IPR002684">
    <property type="entry name" value="Biotin_synth/BioAB"/>
</dbReference>
<evidence type="ECO:0000313" key="16">
    <source>
        <dbReference type="Proteomes" id="UP000767291"/>
    </source>
</evidence>
<feature type="binding site" evidence="13">
    <location>
        <position position="266"/>
    </location>
    <ligand>
        <name>[2Fe-2S] cluster</name>
        <dbReference type="ChEBI" id="CHEBI:190135"/>
    </ligand>
</feature>
<dbReference type="Pfam" id="PF06968">
    <property type="entry name" value="BATS"/>
    <property type="match status" value="1"/>
</dbReference>
<dbReference type="NCBIfam" id="TIGR00433">
    <property type="entry name" value="bioB"/>
    <property type="match status" value="1"/>
</dbReference>
<evidence type="ECO:0000256" key="1">
    <source>
        <dbReference type="ARBA" id="ARBA00004942"/>
    </source>
</evidence>
<feature type="binding site" evidence="13">
    <location>
        <position position="67"/>
    </location>
    <ligand>
        <name>[4Fe-4S] cluster</name>
        <dbReference type="ChEBI" id="CHEBI:49883"/>
        <note>4Fe-4S-S-AdoMet</note>
    </ligand>
</feature>
<dbReference type="CDD" id="cd01335">
    <property type="entry name" value="Radical_SAM"/>
    <property type="match status" value="1"/>
</dbReference>
<dbReference type="PANTHER" id="PTHR22976">
    <property type="entry name" value="BIOTIN SYNTHASE"/>
    <property type="match status" value="1"/>
</dbReference>
<evidence type="ECO:0000313" key="15">
    <source>
        <dbReference type="EMBL" id="MBP1854135.1"/>
    </source>
</evidence>
<evidence type="ECO:0000256" key="7">
    <source>
        <dbReference type="ARBA" id="ARBA00022714"/>
    </source>
</evidence>
<evidence type="ECO:0000259" key="14">
    <source>
        <dbReference type="PROSITE" id="PS51918"/>
    </source>
</evidence>
<dbReference type="SMART" id="SM00876">
    <property type="entry name" value="BATS"/>
    <property type="match status" value="1"/>
</dbReference>
<dbReference type="PIRSF" id="PIRSF001619">
    <property type="entry name" value="Biotin_synth"/>
    <property type="match status" value="1"/>
</dbReference>
<feature type="binding site" evidence="13">
    <location>
        <position position="196"/>
    </location>
    <ligand>
        <name>[2Fe-2S] cluster</name>
        <dbReference type="ChEBI" id="CHEBI:190135"/>
    </ligand>
</feature>
<dbReference type="InterPro" id="IPR013785">
    <property type="entry name" value="Aldolase_TIM"/>
</dbReference>
<comment type="cofactor">
    <cofactor evidence="13">
        <name>[4Fe-4S] cluster</name>
        <dbReference type="ChEBI" id="CHEBI:49883"/>
    </cofactor>
    <text evidence="13">Binds 1 [4Fe-4S] cluster. The cluster is coordinated with 3 cysteines and an exchangeable S-adenosyl-L-methionine.</text>
</comment>
<dbReference type="PANTHER" id="PTHR22976:SF2">
    <property type="entry name" value="BIOTIN SYNTHASE, MITOCHONDRIAL"/>
    <property type="match status" value="1"/>
</dbReference>
<dbReference type="EC" id="2.8.1.6" evidence="3 13"/>